<dbReference type="PANTHER" id="PTHR23535:SF2">
    <property type="entry name" value="SUGAR EFFLUX TRANSPORTER A-RELATED"/>
    <property type="match status" value="1"/>
</dbReference>
<comment type="caution">
    <text evidence="10">The sequence shown here is derived from an EMBL/GenBank/DDBJ whole genome shotgun (WGS) entry which is preliminary data.</text>
</comment>
<feature type="transmembrane region" description="Helical" evidence="8">
    <location>
        <begin position="12"/>
        <end position="32"/>
    </location>
</feature>
<feature type="non-terminal residue" evidence="10">
    <location>
        <position position="69"/>
    </location>
</feature>
<reference evidence="10" key="1">
    <citation type="submission" date="2021-10" db="EMBL/GenBank/DDBJ databases">
        <title>Collection of gut derived symbiotic bacterial strains cultured from healthy donors.</title>
        <authorList>
            <person name="Lin H."/>
            <person name="Littmann E."/>
            <person name="Kohout C."/>
            <person name="Pamer E.G."/>
        </authorList>
    </citation>
    <scope>NUCLEOTIDE SEQUENCE</scope>
    <source>
        <strain evidence="10">DFI.9.42</strain>
    </source>
</reference>
<evidence type="ECO:0000256" key="3">
    <source>
        <dbReference type="ARBA" id="ARBA00022475"/>
    </source>
</evidence>
<dbReference type="InterPro" id="IPR036259">
    <property type="entry name" value="MFS_trans_sf"/>
</dbReference>
<proteinExistence type="predicted"/>
<evidence type="ECO:0000256" key="1">
    <source>
        <dbReference type="ARBA" id="ARBA00004651"/>
    </source>
</evidence>
<keyword evidence="3" id="KW-1003">Cell membrane</keyword>
<keyword evidence="6 8" id="KW-1133">Transmembrane helix</keyword>
<keyword evidence="4" id="KW-0762">Sugar transport</keyword>
<dbReference type="PANTHER" id="PTHR23535">
    <property type="entry name" value="SUGAR EFFLUX TRANSPORTER A-RELATED"/>
    <property type="match status" value="1"/>
</dbReference>
<comment type="subcellular location">
    <subcellularLocation>
        <location evidence="1">Cell membrane</location>
        <topology evidence="1">Multi-pass membrane protein</topology>
    </subcellularLocation>
</comment>
<dbReference type="GO" id="GO:0022857">
    <property type="term" value="F:transmembrane transporter activity"/>
    <property type="evidence" value="ECO:0007669"/>
    <property type="project" value="InterPro"/>
</dbReference>
<dbReference type="Proteomes" id="UP001197684">
    <property type="component" value="Unassembled WGS sequence"/>
</dbReference>
<evidence type="ECO:0000259" key="9">
    <source>
        <dbReference type="PROSITE" id="PS50850"/>
    </source>
</evidence>
<keyword evidence="5 8" id="KW-0812">Transmembrane</keyword>
<evidence type="ECO:0000256" key="8">
    <source>
        <dbReference type="SAM" id="Phobius"/>
    </source>
</evidence>
<keyword evidence="2" id="KW-0813">Transport</keyword>
<accession>A0AAW4UDY8</accession>
<evidence type="ECO:0000313" key="11">
    <source>
        <dbReference type="Proteomes" id="UP001197684"/>
    </source>
</evidence>
<dbReference type="SUPFAM" id="SSF103473">
    <property type="entry name" value="MFS general substrate transporter"/>
    <property type="match status" value="1"/>
</dbReference>
<name>A0AAW4UDY8_9FIRM</name>
<feature type="domain" description="Major facilitator superfamily (MFS) profile" evidence="9">
    <location>
        <begin position="1"/>
        <end position="69"/>
    </location>
</feature>
<dbReference type="Gene3D" id="1.20.1250.20">
    <property type="entry name" value="MFS general substrate transporter like domains"/>
    <property type="match status" value="1"/>
</dbReference>
<dbReference type="EMBL" id="JAJCJK010000213">
    <property type="protein sequence ID" value="MCB6940006.1"/>
    <property type="molecule type" value="Genomic_DNA"/>
</dbReference>
<evidence type="ECO:0000256" key="5">
    <source>
        <dbReference type="ARBA" id="ARBA00022692"/>
    </source>
</evidence>
<evidence type="ECO:0000256" key="4">
    <source>
        <dbReference type="ARBA" id="ARBA00022597"/>
    </source>
</evidence>
<evidence type="ECO:0000256" key="7">
    <source>
        <dbReference type="ARBA" id="ARBA00023136"/>
    </source>
</evidence>
<evidence type="ECO:0000313" key="10">
    <source>
        <dbReference type="EMBL" id="MCB6940006.1"/>
    </source>
</evidence>
<evidence type="ECO:0000256" key="2">
    <source>
        <dbReference type="ARBA" id="ARBA00022448"/>
    </source>
</evidence>
<sequence>SSSRGRAKFANTVLRSMFSFGFLFGPLIGALLNKSMGYAGLFGGTVVILLFTLLLQVFFFKEVKTNRPI</sequence>
<feature type="non-terminal residue" evidence="10">
    <location>
        <position position="1"/>
    </location>
</feature>
<dbReference type="PROSITE" id="PS50850">
    <property type="entry name" value="MFS"/>
    <property type="match status" value="1"/>
</dbReference>
<dbReference type="GO" id="GO:0005886">
    <property type="term" value="C:plasma membrane"/>
    <property type="evidence" value="ECO:0007669"/>
    <property type="project" value="UniProtKB-SubCell"/>
</dbReference>
<gene>
    <name evidence="10" type="ORF">LIZ56_16665</name>
</gene>
<dbReference type="InterPro" id="IPR020846">
    <property type="entry name" value="MFS_dom"/>
</dbReference>
<protein>
    <recommendedName>
        <fullName evidence="9">Major facilitator superfamily (MFS) profile domain-containing protein</fullName>
    </recommendedName>
</protein>
<evidence type="ECO:0000256" key="6">
    <source>
        <dbReference type="ARBA" id="ARBA00022989"/>
    </source>
</evidence>
<feature type="transmembrane region" description="Helical" evidence="8">
    <location>
        <begin position="38"/>
        <end position="60"/>
    </location>
</feature>
<dbReference type="AlphaFoldDB" id="A0AAW4UDY8"/>
<organism evidence="10 11">
    <name type="scientific">Agathobacter rectalis</name>
    <dbReference type="NCBI Taxonomy" id="39491"/>
    <lineage>
        <taxon>Bacteria</taxon>
        <taxon>Bacillati</taxon>
        <taxon>Bacillota</taxon>
        <taxon>Clostridia</taxon>
        <taxon>Lachnospirales</taxon>
        <taxon>Lachnospiraceae</taxon>
        <taxon>Agathobacter</taxon>
    </lineage>
</organism>
<keyword evidence="7 8" id="KW-0472">Membrane</keyword>